<dbReference type="PANTHER" id="PTHR30050:SF5">
    <property type="entry name" value="DNAA REGULATORY INACTIVATOR HDA"/>
    <property type="match status" value="1"/>
</dbReference>
<evidence type="ECO:0000259" key="1">
    <source>
        <dbReference type="Pfam" id="PF22688"/>
    </source>
</evidence>
<reference evidence="2" key="1">
    <citation type="submission" date="2020-09" db="EMBL/GenBank/DDBJ databases">
        <title>Genome seq and assembly of Tianweitania sp.</title>
        <authorList>
            <person name="Chhetri G."/>
        </authorList>
    </citation>
    <scope>NUCLEOTIDE SEQUENCE</scope>
    <source>
        <strain evidence="2">Rool2</strain>
    </source>
</reference>
<dbReference type="GO" id="GO:0005886">
    <property type="term" value="C:plasma membrane"/>
    <property type="evidence" value="ECO:0007669"/>
    <property type="project" value="TreeGrafter"/>
</dbReference>
<sequence length="228" mass="24652">MPPRQLPLDLGHVVGLSRDDLVVSPANQQATNVIDAWPEWPTPIVLLVGPAGSGKSHLAAIWREQAGAVQMAAHDIADHVGGLEPTPVLIDDIGANGLDETGLFHLINAVKGAGSSLLLVSRGFPMSWKIALPDLASRMKTATLVEIHEPDDVLLSGVITKLFADRQVEVDPHVVQFLVRRIERSLPTAIRVVERLDRLALEQKSKITRSMASEAIEAIDTGQTKLDM</sequence>
<dbReference type="SUPFAM" id="SSF52540">
    <property type="entry name" value="P-loop containing nucleoside triphosphate hydrolases"/>
    <property type="match status" value="1"/>
</dbReference>
<dbReference type="Gene3D" id="3.40.50.300">
    <property type="entry name" value="P-loop containing nucleotide triphosphate hydrolases"/>
    <property type="match status" value="1"/>
</dbReference>
<dbReference type="RefSeq" id="WP_188165192.1">
    <property type="nucleotide sequence ID" value="NZ_JACVVX010000004.1"/>
</dbReference>
<accession>A0A8J6U2H8</accession>
<comment type="caution">
    <text evidence="2">The sequence shown here is derived from an EMBL/GenBank/DDBJ whole genome shotgun (WGS) entry which is preliminary data.</text>
</comment>
<gene>
    <name evidence="2" type="ORF">ICI42_13915</name>
</gene>
<dbReference type="Pfam" id="PF22688">
    <property type="entry name" value="Hda_lid"/>
    <property type="match status" value="1"/>
</dbReference>
<dbReference type="NCBIfam" id="NF006571">
    <property type="entry name" value="PRK09087.1"/>
    <property type="match status" value="1"/>
</dbReference>
<protein>
    <recommendedName>
        <fullName evidence="1">Hda lid domain-containing protein</fullName>
    </recommendedName>
</protein>
<proteinExistence type="predicted"/>
<feature type="domain" description="Hda lid" evidence="1">
    <location>
        <begin position="165"/>
        <end position="208"/>
    </location>
</feature>
<dbReference type="Gene3D" id="1.10.8.60">
    <property type="match status" value="1"/>
</dbReference>
<dbReference type="AlphaFoldDB" id="A0A8J6U2H8"/>
<dbReference type="PANTHER" id="PTHR30050">
    <property type="entry name" value="CHROMOSOMAL REPLICATION INITIATOR PROTEIN DNAA"/>
    <property type="match status" value="1"/>
</dbReference>
<dbReference type="GO" id="GO:0006270">
    <property type="term" value="P:DNA replication initiation"/>
    <property type="evidence" value="ECO:0007669"/>
    <property type="project" value="TreeGrafter"/>
</dbReference>
<dbReference type="EMBL" id="JACVVX010000004">
    <property type="protein sequence ID" value="MBD0415753.1"/>
    <property type="molecule type" value="Genomic_DNA"/>
</dbReference>
<evidence type="ECO:0000313" key="3">
    <source>
        <dbReference type="Proteomes" id="UP000643405"/>
    </source>
</evidence>
<keyword evidence="3" id="KW-1185">Reference proteome</keyword>
<evidence type="ECO:0000313" key="2">
    <source>
        <dbReference type="EMBL" id="MBD0415753.1"/>
    </source>
</evidence>
<dbReference type="InterPro" id="IPR055199">
    <property type="entry name" value="Hda_lid"/>
</dbReference>
<dbReference type="InterPro" id="IPR027417">
    <property type="entry name" value="P-loop_NTPase"/>
</dbReference>
<dbReference type="GO" id="GO:0003688">
    <property type="term" value="F:DNA replication origin binding"/>
    <property type="evidence" value="ECO:0007669"/>
    <property type="project" value="TreeGrafter"/>
</dbReference>
<name>A0A8J6U2H8_9HYPH</name>
<organism evidence="2 3">
    <name type="scientific">Oryzicola mucosus</name>
    <dbReference type="NCBI Taxonomy" id="2767425"/>
    <lineage>
        <taxon>Bacteria</taxon>
        <taxon>Pseudomonadati</taxon>
        <taxon>Pseudomonadota</taxon>
        <taxon>Alphaproteobacteria</taxon>
        <taxon>Hyphomicrobiales</taxon>
        <taxon>Phyllobacteriaceae</taxon>
        <taxon>Oryzicola</taxon>
    </lineage>
</organism>
<dbReference type="Proteomes" id="UP000643405">
    <property type="component" value="Unassembled WGS sequence"/>
</dbReference>